<dbReference type="PROSITE" id="PS50883">
    <property type="entry name" value="EAL"/>
    <property type="match status" value="1"/>
</dbReference>
<dbReference type="InterPro" id="IPR035965">
    <property type="entry name" value="PAS-like_dom_sf"/>
</dbReference>
<dbReference type="Gene3D" id="3.30.450.20">
    <property type="entry name" value="PAS domain"/>
    <property type="match status" value="1"/>
</dbReference>
<dbReference type="Gene3D" id="3.20.20.450">
    <property type="entry name" value="EAL domain"/>
    <property type="match status" value="1"/>
</dbReference>
<dbReference type="PROSITE" id="PS50887">
    <property type="entry name" value="GGDEF"/>
    <property type="match status" value="1"/>
</dbReference>
<gene>
    <name evidence="4" type="ORF">MAGMO_0314</name>
</gene>
<evidence type="ECO:0000313" key="4">
    <source>
        <dbReference type="EMBL" id="CRH04527.1"/>
    </source>
</evidence>
<sequence length="579" mass="64796">MLSKDTTGNRSERKQAARDTARLINTLMENSHEGIMILDGLGNVRRVNQAFINMAGVGSAQLLGRNIVRFVQQDLRAGLLEEVREELWQSGFWQGKLSHEQFSISEDLSIEAKVSAILPERGRVRYYLVQITLRGDDEDEEEGGSRDELTGLPSRLLFEDRLQQAISQASRHRNCLGAMFLGLDAERIKLIRDSLGHDQADELIQEVAVRLGECLRTTDSVARMGDTSFALLLSDLNEHKDAVRNASVVARKVYESLVNPVTVSGQPVEINAAMGITLYPADGKNPRELLLNAETALNHARQRGWNNYQFFSSEMTEAARERFELETSLRMAIERDEMLLYYQPQVDLESGDIIGAEALVRWRHSEKGLISPGQFIPVAEETGLIVPIGEWVLRTAVKQIATWKELGLKPVRMGVNLSALQFKRQDLAALVAELLEQHDLDPSLLDLEITESAIMDDTERAIDMLNRISALGVKLSIDDFGTGYSSLSQLRQFPFQTLKIDRSFVTDLSKSGDKAIVSAIIAMAHSLEQTVIVEGIEELDQLSVMKELKCNEMQGFLFSAPLPAEEFTQLLKDGRKLDE</sequence>
<dbReference type="SUPFAM" id="SSF55073">
    <property type="entry name" value="Nucleotide cyclase"/>
    <property type="match status" value="1"/>
</dbReference>
<evidence type="ECO:0000259" key="1">
    <source>
        <dbReference type="PROSITE" id="PS50112"/>
    </source>
</evidence>
<dbReference type="SMART" id="SM00052">
    <property type="entry name" value="EAL"/>
    <property type="match status" value="1"/>
</dbReference>
<dbReference type="InterPro" id="IPR029787">
    <property type="entry name" value="Nucleotide_cyclase"/>
</dbReference>
<dbReference type="CDD" id="cd01948">
    <property type="entry name" value="EAL"/>
    <property type="match status" value="1"/>
</dbReference>
<dbReference type="Gene3D" id="3.30.70.270">
    <property type="match status" value="1"/>
</dbReference>
<evidence type="ECO:0000259" key="3">
    <source>
        <dbReference type="PROSITE" id="PS50887"/>
    </source>
</evidence>
<dbReference type="GO" id="GO:0071111">
    <property type="term" value="F:cyclic-guanylate-specific phosphodiesterase activity"/>
    <property type="evidence" value="ECO:0007669"/>
    <property type="project" value="UniProtKB-EC"/>
</dbReference>
<accession>A0A1S7LEN6</accession>
<dbReference type="CDD" id="cd00130">
    <property type="entry name" value="PAS"/>
    <property type="match status" value="1"/>
</dbReference>
<dbReference type="SMART" id="SM00267">
    <property type="entry name" value="GGDEF"/>
    <property type="match status" value="1"/>
</dbReference>
<dbReference type="SMART" id="SM00091">
    <property type="entry name" value="PAS"/>
    <property type="match status" value="1"/>
</dbReference>
<dbReference type="EC" id="2.7.7.65" evidence="4"/>
<dbReference type="PROSITE" id="PS50112">
    <property type="entry name" value="PAS"/>
    <property type="match status" value="1"/>
</dbReference>
<dbReference type="NCBIfam" id="TIGR00229">
    <property type="entry name" value="sensory_box"/>
    <property type="match status" value="1"/>
</dbReference>
<proteinExistence type="predicted"/>
<dbReference type="Pfam" id="PF00989">
    <property type="entry name" value="PAS"/>
    <property type="match status" value="1"/>
</dbReference>
<dbReference type="InterPro" id="IPR052155">
    <property type="entry name" value="Biofilm_reg_signaling"/>
</dbReference>
<dbReference type="AlphaFoldDB" id="A0A1S7LEN6"/>
<dbReference type="GO" id="GO:0006355">
    <property type="term" value="P:regulation of DNA-templated transcription"/>
    <property type="evidence" value="ECO:0007669"/>
    <property type="project" value="InterPro"/>
</dbReference>
<dbReference type="Pfam" id="PF00990">
    <property type="entry name" value="GGDEF"/>
    <property type="match status" value="1"/>
</dbReference>
<evidence type="ECO:0000259" key="2">
    <source>
        <dbReference type="PROSITE" id="PS50883"/>
    </source>
</evidence>
<protein>
    <submittedName>
        <fullName evidence="4">Putative Diguanylate cyclase/phosphodiesterase with PAS/PAC sensor</fullName>
        <ecNumber evidence="4">2.7.7.65</ecNumber>
        <ecNumber evidence="4">3.1.4.52</ecNumber>
    </submittedName>
</protein>
<dbReference type="InterPro" id="IPR043128">
    <property type="entry name" value="Rev_trsase/Diguanyl_cyclase"/>
</dbReference>
<dbReference type="PANTHER" id="PTHR44757">
    <property type="entry name" value="DIGUANYLATE CYCLASE DGCP"/>
    <property type="match status" value="1"/>
</dbReference>
<feature type="domain" description="GGDEF" evidence="3">
    <location>
        <begin position="176"/>
        <end position="313"/>
    </location>
</feature>
<reference evidence="4" key="1">
    <citation type="submission" date="2015-04" db="EMBL/GenBank/DDBJ databases">
        <authorList>
            <person name="Syromyatnikov M.Y."/>
            <person name="Popov V.N."/>
        </authorList>
    </citation>
    <scope>NUCLEOTIDE SEQUENCE</scope>
    <source>
        <strain evidence="4">MO-1</strain>
    </source>
</reference>
<dbReference type="InterPro" id="IPR013767">
    <property type="entry name" value="PAS_fold"/>
</dbReference>
<feature type="domain" description="EAL" evidence="2">
    <location>
        <begin position="322"/>
        <end position="575"/>
    </location>
</feature>
<dbReference type="EC" id="3.1.4.52" evidence="4"/>
<dbReference type="GO" id="GO:0052621">
    <property type="term" value="F:diguanylate cyclase activity"/>
    <property type="evidence" value="ECO:0007669"/>
    <property type="project" value="UniProtKB-EC"/>
</dbReference>
<keyword evidence="4" id="KW-0548">Nucleotidyltransferase</keyword>
<dbReference type="InterPro" id="IPR000014">
    <property type="entry name" value="PAS"/>
</dbReference>
<dbReference type="CDD" id="cd01949">
    <property type="entry name" value="GGDEF"/>
    <property type="match status" value="1"/>
</dbReference>
<dbReference type="NCBIfam" id="TIGR00254">
    <property type="entry name" value="GGDEF"/>
    <property type="match status" value="1"/>
</dbReference>
<name>A0A1S7LEN6_MAGMO</name>
<dbReference type="FunFam" id="3.20.20.450:FF:000001">
    <property type="entry name" value="Cyclic di-GMP phosphodiesterase yahA"/>
    <property type="match status" value="1"/>
</dbReference>
<dbReference type="InterPro" id="IPR001633">
    <property type="entry name" value="EAL_dom"/>
</dbReference>
<dbReference type="SUPFAM" id="SSF141868">
    <property type="entry name" value="EAL domain-like"/>
    <property type="match status" value="1"/>
</dbReference>
<dbReference type="InterPro" id="IPR035919">
    <property type="entry name" value="EAL_sf"/>
</dbReference>
<dbReference type="SUPFAM" id="SSF55785">
    <property type="entry name" value="PYP-like sensor domain (PAS domain)"/>
    <property type="match status" value="1"/>
</dbReference>
<keyword evidence="4" id="KW-0378">Hydrolase</keyword>
<dbReference type="PANTHER" id="PTHR44757:SF2">
    <property type="entry name" value="BIOFILM ARCHITECTURE MAINTENANCE PROTEIN MBAA"/>
    <property type="match status" value="1"/>
</dbReference>
<dbReference type="InterPro" id="IPR000160">
    <property type="entry name" value="GGDEF_dom"/>
</dbReference>
<keyword evidence="4" id="KW-0808">Transferase</keyword>
<dbReference type="Pfam" id="PF00563">
    <property type="entry name" value="EAL"/>
    <property type="match status" value="1"/>
</dbReference>
<organism evidence="4">
    <name type="scientific">Magnetococcus massalia (strain MO-1)</name>
    <dbReference type="NCBI Taxonomy" id="451514"/>
    <lineage>
        <taxon>Bacteria</taxon>
        <taxon>Pseudomonadati</taxon>
        <taxon>Pseudomonadota</taxon>
        <taxon>Magnetococcia</taxon>
        <taxon>Magnetococcales</taxon>
        <taxon>Magnetococcaceae</taxon>
        <taxon>Magnetococcus</taxon>
    </lineage>
</organism>
<feature type="domain" description="PAS" evidence="1">
    <location>
        <begin position="20"/>
        <end position="90"/>
    </location>
</feature>
<dbReference type="EMBL" id="LO017727">
    <property type="protein sequence ID" value="CRH04527.1"/>
    <property type="molecule type" value="Genomic_DNA"/>
</dbReference>